<comment type="caution">
    <text evidence="1">The sequence shown here is derived from an EMBL/GenBank/DDBJ whole genome shotgun (WGS) entry which is preliminary data.</text>
</comment>
<name>A0A5C6F329_9BACT</name>
<protein>
    <recommendedName>
        <fullName evidence="3">PilZ domain-containing protein</fullName>
    </recommendedName>
</protein>
<proteinExistence type="predicted"/>
<reference evidence="1 2" key="1">
    <citation type="submission" date="2019-02" db="EMBL/GenBank/DDBJ databases">
        <title>Deep-cultivation of Planctomycetes and their phenomic and genomic characterization uncovers novel biology.</title>
        <authorList>
            <person name="Wiegand S."/>
            <person name="Jogler M."/>
            <person name="Boedeker C."/>
            <person name="Pinto D."/>
            <person name="Vollmers J."/>
            <person name="Rivas-Marin E."/>
            <person name="Kohn T."/>
            <person name="Peeters S.H."/>
            <person name="Heuer A."/>
            <person name="Rast P."/>
            <person name="Oberbeckmann S."/>
            <person name="Bunk B."/>
            <person name="Jeske O."/>
            <person name="Meyerdierks A."/>
            <person name="Storesund J.E."/>
            <person name="Kallscheuer N."/>
            <person name="Luecker S."/>
            <person name="Lage O.M."/>
            <person name="Pohl T."/>
            <person name="Merkel B.J."/>
            <person name="Hornburger P."/>
            <person name="Mueller R.-W."/>
            <person name="Bruemmer F."/>
            <person name="Labrenz M."/>
            <person name="Spormann A.M."/>
            <person name="Op Den Camp H."/>
            <person name="Overmann J."/>
            <person name="Amann R."/>
            <person name="Jetten M.S.M."/>
            <person name="Mascher T."/>
            <person name="Medema M.H."/>
            <person name="Devos D.P."/>
            <person name="Kaster A.-K."/>
            <person name="Ovreas L."/>
            <person name="Rohde M."/>
            <person name="Galperin M.Y."/>
            <person name="Jogler C."/>
        </authorList>
    </citation>
    <scope>NUCLEOTIDE SEQUENCE [LARGE SCALE GENOMIC DNA]</scope>
    <source>
        <strain evidence="1 2">Poly59</strain>
    </source>
</reference>
<dbReference type="RefSeq" id="WP_246151500.1">
    <property type="nucleotide sequence ID" value="NZ_SJPX01000002.1"/>
</dbReference>
<dbReference type="AlphaFoldDB" id="A0A5C6F329"/>
<organism evidence="1 2">
    <name type="scientific">Rubripirellula reticaptiva</name>
    <dbReference type="NCBI Taxonomy" id="2528013"/>
    <lineage>
        <taxon>Bacteria</taxon>
        <taxon>Pseudomonadati</taxon>
        <taxon>Planctomycetota</taxon>
        <taxon>Planctomycetia</taxon>
        <taxon>Pirellulales</taxon>
        <taxon>Pirellulaceae</taxon>
        <taxon>Rubripirellula</taxon>
    </lineage>
</organism>
<accession>A0A5C6F329</accession>
<sequence length="151" mass="17771">MLEIDYPTQFGELIQSTDCDIELPVEWTDFFEERGEITAYAEDARNNRRLRIRTYGLMWFERTLPFCKRSTDPVVVYTRDFSRIGAGILVPFQVFPEEQLRLILPTFWVQLHVVRARRITSKCYEIGTKLMGRHDPGPEAFDFQNAFNAVQ</sequence>
<evidence type="ECO:0000313" key="2">
    <source>
        <dbReference type="Proteomes" id="UP000317977"/>
    </source>
</evidence>
<dbReference type="Proteomes" id="UP000317977">
    <property type="component" value="Unassembled WGS sequence"/>
</dbReference>
<evidence type="ECO:0008006" key="3">
    <source>
        <dbReference type="Google" id="ProtNLM"/>
    </source>
</evidence>
<evidence type="ECO:0000313" key="1">
    <source>
        <dbReference type="EMBL" id="TWU55545.1"/>
    </source>
</evidence>
<keyword evidence="2" id="KW-1185">Reference proteome</keyword>
<gene>
    <name evidence="1" type="ORF">Poly59_18450</name>
</gene>
<dbReference type="EMBL" id="SJPX01000002">
    <property type="protein sequence ID" value="TWU55545.1"/>
    <property type="molecule type" value="Genomic_DNA"/>
</dbReference>